<dbReference type="Proteomes" id="UP000431901">
    <property type="component" value="Unassembled WGS sequence"/>
</dbReference>
<dbReference type="PANTHER" id="PTHR23088:SF27">
    <property type="entry name" value="DEAMINATED GLUTATHIONE AMIDASE"/>
    <property type="match status" value="1"/>
</dbReference>
<dbReference type="Pfam" id="PF00795">
    <property type="entry name" value="CN_hydrolase"/>
    <property type="match status" value="1"/>
</dbReference>
<dbReference type="Gene3D" id="3.60.110.10">
    <property type="entry name" value="Carbon-nitrogen hydrolase"/>
    <property type="match status" value="1"/>
</dbReference>
<dbReference type="CDD" id="cd07581">
    <property type="entry name" value="nitrilase_3"/>
    <property type="match status" value="1"/>
</dbReference>
<name>A0A6I4WHE1_9ACTN</name>
<dbReference type="OrthoDB" id="9811121at2"/>
<dbReference type="SUPFAM" id="SSF56317">
    <property type="entry name" value="Carbon-nitrogen hydrolase"/>
    <property type="match status" value="1"/>
</dbReference>
<dbReference type="GO" id="GO:0016787">
    <property type="term" value="F:hydrolase activity"/>
    <property type="evidence" value="ECO:0007669"/>
    <property type="project" value="UniProtKB-KW"/>
</dbReference>
<organism evidence="3 4">
    <name type="scientific">Actinomadura rayongensis</name>
    <dbReference type="NCBI Taxonomy" id="1429076"/>
    <lineage>
        <taxon>Bacteria</taxon>
        <taxon>Bacillati</taxon>
        <taxon>Actinomycetota</taxon>
        <taxon>Actinomycetes</taxon>
        <taxon>Streptosporangiales</taxon>
        <taxon>Thermomonosporaceae</taxon>
        <taxon>Actinomadura</taxon>
    </lineage>
</organism>
<evidence type="ECO:0000259" key="2">
    <source>
        <dbReference type="PROSITE" id="PS50263"/>
    </source>
</evidence>
<comment type="similarity">
    <text evidence="1">Belongs to the carbon-nitrogen hydrolase superfamily. NIT1/NIT2 family.</text>
</comment>
<accession>A0A6I4WHE1</accession>
<gene>
    <name evidence="3" type="ORF">GQ466_18395</name>
</gene>
<dbReference type="AlphaFoldDB" id="A0A6I4WHE1"/>
<dbReference type="PANTHER" id="PTHR23088">
    <property type="entry name" value="NITRILASE-RELATED"/>
    <property type="match status" value="1"/>
</dbReference>
<keyword evidence="4" id="KW-1185">Reference proteome</keyword>
<proteinExistence type="inferred from homology"/>
<keyword evidence="3" id="KW-0378">Hydrolase</keyword>
<protein>
    <submittedName>
        <fullName evidence="3">Hydrolase</fullName>
    </submittedName>
</protein>
<dbReference type="EMBL" id="WUTW01000003">
    <property type="protein sequence ID" value="MXQ65992.1"/>
    <property type="molecule type" value="Genomic_DNA"/>
</dbReference>
<dbReference type="RefSeq" id="WP_161104193.1">
    <property type="nucleotide sequence ID" value="NZ_JBHLYI010000004.1"/>
</dbReference>
<evidence type="ECO:0000313" key="4">
    <source>
        <dbReference type="Proteomes" id="UP000431901"/>
    </source>
</evidence>
<dbReference type="InterPro" id="IPR036526">
    <property type="entry name" value="C-N_Hydrolase_sf"/>
</dbReference>
<comment type="caution">
    <text evidence="3">The sequence shown here is derived from an EMBL/GenBank/DDBJ whole genome shotgun (WGS) entry which is preliminary data.</text>
</comment>
<sequence length="269" mass="29051">MVRIAVAQFEPGMDKDANRDRVADLVASAAAQGARVVILPEYSMFTAPRMDERFVTSAEPLDGPFVAALAASARKHGVHVVAGFAERTGDPERASNTLLALTPDGEIAAGYRKTHLFDAFGYRESDFLVPGPLADPELFTVDDLTFGLQTCYDVRFPEVTRRIVDAGADVLALPAEWVPGPLKEDHWRTLVRARAIENTIYVAAADQSGRAGAGNSMIVDPMGVVVASLGEAPGVAVGEIARERVDAVRNVNPALELRRYTVVPRNVRR</sequence>
<dbReference type="InterPro" id="IPR001110">
    <property type="entry name" value="UPF0012_CS"/>
</dbReference>
<evidence type="ECO:0000313" key="3">
    <source>
        <dbReference type="EMBL" id="MXQ65992.1"/>
    </source>
</evidence>
<dbReference type="PROSITE" id="PS01227">
    <property type="entry name" value="UPF0012"/>
    <property type="match status" value="1"/>
</dbReference>
<dbReference type="InterPro" id="IPR003010">
    <property type="entry name" value="C-N_Hydrolase"/>
</dbReference>
<evidence type="ECO:0000256" key="1">
    <source>
        <dbReference type="ARBA" id="ARBA00010613"/>
    </source>
</evidence>
<reference evidence="3 4" key="1">
    <citation type="submission" date="2019-12" db="EMBL/GenBank/DDBJ databases">
        <title>Nocardia macrotermitis sp. nov. and Nocardia aurantia sp. nov., isolated from the gut of the fungus growing-termite Macrotermes natalensis.</title>
        <authorList>
            <person name="Christine B."/>
            <person name="Rene B."/>
        </authorList>
    </citation>
    <scope>NUCLEOTIDE SEQUENCE [LARGE SCALE GENOMIC DNA]</scope>
    <source>
        <strain evidence="3 4">DSM 102126</strain>
    </source>
</reference>
<feature type="domain" description="CN hydrolase" evidence="2">
    <location>
        <begin position="2"/>
        <end position="242"/>
    </location>
</feature>
<dbReference type="PROSITE" id="PS50263">
    <property type="entry name" value="CN_HYDROLASE"/>
    <property type="match status" value="1"/>
</dbReference>